<accession>A0A7W8AFZ2</accession>
<dbReference type="RefSeq" id="WP_151158172.1">
    <property type="nucleotide sequence ID" value="NZ_JACHIL010000001.1"/>
</dbReference>
<dbReference type="EMBL" id="JACHIL010000001">
    <property type="protein sequence ID" value="MBB5089540.1"/>
    <property type="molecule type" value="Genomic_DNA"/>
</dbReference>
<comment type="caution">
    <text evidence="1">The sequence shown here is derived from an EMBL/GenBank/DDBJ whole genome shotgun (WGS) entry which is preliminary data.</text>
</comment>
<protein>
    <recommendedName>
        <fullName evidence="3">DUF1491 family protein</fullName>
    </recommendedName>
</protein>
<dbReference type="AlphaFoldDB" id="A0A7W8AFZ2"/>
<evidence type="ECO:0000313" key="2">
    <source>
        <dbReference type="Proteomes" id="UP000531231"/>
    </source>
</evidence>
<dbReference type="Pfam" id="PF07372">
    <property type="entry name" value="DUF1491"/>
    <property type="match status" value="1"/>
</dbReference>
<dbReference type="Proteomes" id="UP000531231">
    <property type="component" value="Unassembled WGS sequence"/>
</dbReference>
<dbReference type="Gene3D" id="3.40.1530.20">
    <property type="entry name" value="Protein of unknown function (DUF1491)"/>
    <property type="match status" value="1"/>
</dbReference>
<proteinExistence type="predicted"/>
<keyword evidence="2" id="KW-1185">Reference proteome</keyword>
<sequence>MRLTSEFWVSAFMRRVRMADGFAYLVRRGAAEAGAIFIKIRNRDGNFDLYMPAPQSEYDPQRADERRFVLYQQSEDEQLINTQLEKELRFDPDLWLVEVEDCTQAAELLTTGM</sequence>
<dbReference type="InterPro" id="IPR009964">
    <property type="entry name" value="DUF1491"/>
</dbReference>
<evidence type="ECO:0008006" key="3">
    <source>
        <dbReference type="Google" id="ProtNLM"/>
    </source>
</evidence>
<gene>
    <name evidence="1" type="ORF">HNQ68_000052</name>
</gene>
<evidence type="ECO:0000313" key="1">
    <source>
        <dbReference type="EMBL" id="MBB5089540.1"/>
    </source>
</evidence>
<name>A0A7W8AFZ2_9HYPH</name>
<reference evidence="1 2" key="1">
    <citation type="submission" date="2020-08" db="EMBL/GenBank/DDBJ databases">
        <title>Genomic Encyclopedia of Type Strains, Phase IV (KMG-IV): sequencing the most valuable type-strain genomes for metagenomic binning, comparative biology and taxonomic classification.</title>
        <authorList>
            <person name="Goeker M."/>
        </authorList>
    </citation>
    <scope>NUCLEOTIDE SEQUENCE [LARGE SCALE GENOMIC DNA]</scope>
    <source>
        <strain evidence="1 2">DSM 25620</strain>
    </source>
</reference>
<organism evidence="1 2">
    <name type="scientific">Pseudochrobactrum saccharolyticum</name>
    <dbReference type="NCBI Taxonomy" id="354352"/>
    <lineage>
        <taxon>Bacteria</taxon>
        <taxon>Pseudomonadati</taxon>
        <taxon>Pseudomonadota</taxon>
        <taxon>Alphaproteobacteria</taxon>
        <taxon>Hyphomicrobiales</taxon>
        <taxon>Brucellaceae</taxon>
        <taxon>Pseudochrobactrum</taxon>
    </lineage>
</organism>